<dbReference type="Gene3D" id="1.25.40.390">
    <property type="match status" value="1"/>
</dbReference>
<keyword evidence="4" id="KW-0472">Membrane</keyword>
<dbReference type="Proteomes" id="UP000006657">
    <property type="component" value="Chromosome"/>
</dbReference>
<keyword evidence="5" id="KW-0998">Cell outer membrane</keyword>
<dbReference type="KEGG" id="osp:Odosp_1885"/>
<evidence type="ECO:0000256" key="5">
    <source>
        <dbReference type="ARBA" id="ARBA00023237"/>
    </source>
</evidence>
<evidence type="ECO:0008006" key="10">
    <source>
        <dbReference type="Google" id="ProtNLM"/>
    </source>
</evidence>
<evidence type="ECO:0000313" key="8">
    <source>
        <dbReference type="EMBL" id="ADY32895.1"/>
    </source>
</evidence>
<comment type="subcellular location">
    <subcellularLocation>
        <location evidence="1">Cell outer membrane</location>
    </subcellularLocation>
</comment>
<protein>
    <recommendedName>
        <fullName evidence="10">RagB/SusD family nutrient uptake outer membrane protein</fullName>
    </recommendedName>
</protein>
<organism evidence="8 9">
    <name type="scientific">Odoribacter splanchnicus (strain ATCC 29572 / DSM 20712 / CIP 104287 / JCM 15291 / NCTC 10825 / 1651/6)</name>
    <name type="common">Bacteroides splanchnicus</name>
    <dbReference type="NCBI Taxonomy" id="709991"/>
    <lineage>
        <taxon>Bacteria</taxon>
        <taxon>Pseudomonadati</taxon>
        <taxon>Bacteroidota</taxon>
        <taxon>Bacteroidia</taxon>
        <taxon>Bacteroidales</taxon>
        <taxon>Odoribacteraceae</taxon>
        <taxon>Odoribacter</taxon>
    </lineage>
</organism>
<gene>
    <name evidence="8" type="ordered locus">Odosp_1885</name>
</gene>
<dbReference type="PaxDb" id="709991-Odosp_1885"/>
<keyword evidence="3" id="KW-0732">Signal</keyword>
<dbReference type="AlphaFoldDB" id="F9Z7H0"/>
<dbReference type="InterPro" id="IPR033985">
    <property type="entry name" value="SusD-like_N"/>
</dbReference>
<evidence type="ECO:0000313" key="9">
    <source>
        <dbReference type="Proteomes" id="UP000006657"/>
    </source>
</evidence>
<sequence length="514" mass="60117">MKKGNKYILWFMSLCLLGMISCNDFLEMKPSKTSSLVPTTLEHLETLLNNYSSFYQEANRTAIYSTDDYGLYKEIYDAKSNAYGIAGVEFATWDTEFLPDDTRENFWANEYKKIFIANMVLEYLGKVTGDEEQKKILEAEAHLIKAYSYWILVNTYCLPYTEANKGELGLVLKNSVSFDEPTIRVTLEETYQAIESELTGALKLQNSLEMVNNKYRTWRGSKPAANAFAARYYLSINNYGEALKYAENALAEHNVLMNYNTDMRYSANKSEVTINVGLPNQEKVEIMYPYTHDNQIDMTDMLEWKEFYYFRMLNHESWWYLPSKDLLALYDKDYDLRYKYHIVENYSYDRGLTTPAYEWPGYIFFFKDRVPSGMTVAEMILTKAECQARQGLFQEAMNTVNILRAKRMDVSAPADVINLTAHSKEEAIRKILEERRREMPFNMRWYDLRRLNNNEDASDDVVIKREFYPYNNATILGKEAVKTYTLDKNSRRYAAPIHNTEIESSLGLIKQNTY</sequence>
<feature type="domain" description="RagB/SusD" evidence="6">
    <location>
        <begin position="377"/>
        <end position="513"/>
    </location>
</feature>
<accession>F9Z7H0</accession>
<dbReference type="RefSeq" id="WP_013612093.1">
    <property type="nucleotide sequence ID" value="NC_015160.1"/>
</dbReference>
<proteinExistence type="inferred from homology"/>
<comment type="similarity">
    <text evidence="2">Belongs to the SusD family.</text>
</comment>
<name>F9Z7H0_ODOSD</name>
<dbReference type="EMBL" id="CP002544">
    <property type="protein sequence ID" value="ADY32895.1"/>
    <property type="molecule type" value="Genomic_DNA"/>
</dbReference>
<dbReference type="eggNOG" id="COG1834">
    <property type="taxonomic scope" value="Bacteria"/>
</dbReference>
<dbReference type="HOGENOM" id="CLU_015553_3_0_10"/>
<dbReference type="BioCyc" id="OSPL709991:G1GRN-1912-MONOMER"/>
<dbReference type="InterPro" id="IPR011990">
    <property type="entry name" value="TPR-like_helical_dom_sf"/>
</dbReference>
<dbReference type="GeneID" id="61275111"/>
<evidence type="ECO:0000256" key="1">
    <source>
        <dbReference type="ARBA" id="ARBA00004442"/>
    </source>
</evidence>
<dbReference type="InterPro" id="IPR012944">
    <property type="entry name" value="SusD_RagB_dom"/>
</dbReference>
<dbReference type="GO" id="GO:0009279">
    <property type="term" value="C:cell outer membrane"/>
    <property type="evidence" value="ECO:0007669"/>
    <property type="project" value="UniProtKB-SubCell"/>
</dbReference>
<evidence type="ECO:0000256" key="3">
    <source>
        <dbReference type="ARBA" id="ARBA00022729"/>
    </source>
</evidence>
<dbReference type="Pfam" id="PF07980">
    <property type="entry name" value="SusD_RagB"/>
    <property type="match status" value="1"/>
</dbReference>
<dbReference type="PROSITE" id="PS51257">
    <property type="entry name" value="PROKAR_LIPOPROTEIN"/>
    <property type="match status" value="1"/>
</dbReference>
<evidence type="ECO:0000259" key="7">
    <source>
        <dbReference type="Pfam" id="PF14322"/>
    </source>
</evidence>
<evidence type="ECO:0000256" key="4">
    <source>
        <dbReference type="ARBA" id="ARBA00023136"/>
    </source>
</evidence>
<dbReference type="Pfam" id="PF14322">
    <property type="entry name" value="SusD-like_3"/>
    <property type="match status" value="1"/>
</dbReference>
<keyword evidence="9" id="KW-1185">Reference proteome</keyword>
<reference evidence="8 9" key="1">
    <citation type="journal article" date="2011" name="Stand. Genomic Sci.">
        <title>Complete genome sequence of Odoribacter splanchnicus type strain (1651/6).</title>
        <authorList>
            <consortium name="US DOE Joint Genome Institute (JGI-PGF)"/>
            <person name="Goker M."/>
            <person name="Gronow S."/>
            <person name="Zeytun A."/>
            <person name="Nolan M."/>
            <person name="Lucas S."/>
            <person name="Lapidus A."/>
            <person name="Hammon N."/>
            <person name="Deshpande S."/>
            <person name="Cheng J.F."/>
            <person name="Pitluck S."/>
            <person name="Liolios K."/>
            <person name="Pagani I."/>
            <person name="Ivanova N."/>
            <person name="Mavromatis K."/>
            <person name="Ovchinikova G."/>
            <person name="Pati A."/>
            <person name="Tapia R."/>
            <person name="Han C."/>
            <person name="Goodwin L."/>
            <person name="Chen A."/>
            <person name="Palaniappan K."/>
            <person name="Land M."/>
            <person name="Hauser L."/>
            <person name="Jeffries C.D."/>
            <person name="Brambilla E.M."/>
            <person name="Rohde M."/>
            <person name="Detter J.C."/>
            <person name="Woyke T."/>
            <person name="Bristow J."/>
            <person name="Markowitz V."/>
            <person name="Hugenholtz P."/>
            <person name="Eisen J.A."/>
            <person name="Kyrpides N.C."/>
            <person name="Klenk H.P."/>
        </authorList>
    </citation>
    <scope>NUCLEOTIDE SEQUENCE [LARGE SCALE GENOMIC DNA]</scope>
    <source>
        <strain evidence="9">ATCC 29572 / DSM 20712 / JCM 15291 / NCTC 10825 / 1651/6</strain>
    </source>
</reference>
<dbReference type="STRING" id="709991.Odosp_1885"/>
<dbReference type="OrthoDB" id="729505at2"/>
<evidence type="ECO:0000259" key="6">
    <source>
        <dbReference type="Pfam" id="PF07980"/>
    </source>
</evidence>
<feature type="domain" description="SusD-like N-terminal" evidence="7">
    <location>
        <begin position="24"/>
        <end position="234"/>
    </location>
</feature>
<dbReference type="SUPFAM" id="SSF48452">
    <property type="entry name" value="TPR-like"/>
    <property type="match status" value="1"/>
</dbReference>
<evidence type="ECO:0000256" key="2">
    <source>
        <dbReference type="ARBA" id="ARBA00006275"/>
    </source>
</evidence>